<dbReference type="InterPro" id="IPR036026">
    <property type="entry name" value="Seven-hairpin_glycosidases"/>
</dbReference>
<comment type="pathway">
    <text evidence="2">Protein modification; protein glycosylation.</text>
</comment>
<evidence type="ECO:0000256" key="4">
    <source>
        <dbReference type="ARBA" id="ARBA00022723"/>
    </source>
</evidence>
<keyword evidence="6 11" id="KW-0106">Calcium</keyword>
<dbReference type="AlphaFoldDB" id="A0A261Y3Q8"/>
<dbReference type="GO" id="GO:0005975">
    <property type="term" value="P:carbohydrate metabolic process"/>
    <property type="evidence" value="ECO:0007669"/>
    <property type="project" value="InterPro"/>
</dbReference>
<evidence type="ECO:0000256" key="11">
    <source>
        <dbReference type="PIRSR" id="PIRSR601382-2"/>
    </source>
</evidence>
<dbReference type="PRINTS" id="PR00747">
    <property type="entry name" value="GLYHDRLASE47"/>
</dbReference>
<dbReference type="PANTHER" id="PTHR11742">
    <property type="entry name" value="MANNOSYL-OLIGOSACCHARIDE ALPHA-1,2-MANNOSIDASE-RELATED"/>
    <property type="match status" value="1"/>
</dbReference>
<dbReference type="GO" id="GO:0005509">
    <property type="term" value="F:calcium ion binding"/>
    <property type="evidence" value="ECO:0007669"/>
    <property type="project" value="InterPro"/>
</dbReference>
<keyword evidence="5 13" id="KW-0378">Hydrolase</keyword>
<feature type="active site" description="Proton donor" evidence="10">
    <location>
        <position position="207"/>
    </location>
</feature>
<evidence type="ECO:0000313" key="15">
    <source>
        <dbReference type="Proteomes" id="UP000242875"/>
    </source>
</evidence>
<protein>
    <recommendedName>
        <fullName evidence="13">alpha-1,2-Mannosidase</fullName>
        <ecNumber evidence="13">3.2.1.-</ecNumber>
    </recommendedName>
</protein>
<evidence type="ECO:0000256" key="10">
    <source>
        <dbReference type="PIRSR" id="PIRSR601382-1"/>
    </source>
</evidence>
<comment type="cofactor">
    <cofactor evidence="1 11">
        <name>Ca(2+)</name>
        <dbReference type="ChEBI" id="CHEBI:29108"/>
    </cofactor>
</comment>
<evidence type="ECO:0000256" key="13">
    <source>
        <dbReference type="RuleBase" id="RU361193"/>
    </source>
</evidence>
<feature type="disulfide bond" evidence="12">
    <location>
        <begin position="413"/>
        <end position="454"/>
    </location>
</feature>
<dbReference type="EMBL" id="MVBO01000020">
    <property type="protein sequence ID" value="OZJ05212.1"/>
    <property type="molecule type" value="Genomic_DNA"/>
</dbReference>
<gene>
    <name evidence="14" type="ORF">BZG36_02433</name>
</gene>
<dbReference type="GO" id="GO:0004571">
    <property type="term" value="F:mannosyl-oligosaccharide 1,2-alpha-mannosidase activity"/>
    <property type="evidence" value="ECO:0007669"/>
    <property type="project" value="UniProtKB-EC"/>
</dbReference>
<dbReference type="InterPro" id="IPR012341">
    <property type="entry name" value="6hp_glycosidase-like_sf"/>
</dbReference>
<keyword evidence="4 11" id="KW-0479">Metal-binding</keyword>
<dbReference type="EC" id="3.2.1.-" evidence="13"/>
<keyword evidence="13" id="KW-0326">Glycosidase</keyword>
<evidence type="ECO:0000256" key="7">
    <source>
        <dbReference type="ARBA" id="ARBA00023157"/>
    </source>
</evidence>
<evidence type="ECO:0000256" key="3">
    <source>
        <dbReference type="ARBA" id="ARBA00007658"/>
    </source>
</evidence>
<evidence type="ECO:0000313" key="14">
    <source>
        <dbReference type="EMBL" id="OZJ05212.1"/>
    </source>
</evidence>
<dbReference type="Pfam" id="PF01532">
    <property type="entry name" value="Glyco_hydro_47"/>
    <property type="match status" value="1"/>
</dbReference>
<accession>A0A261Y3Q8</accession>
<reference evidence="14 15" key="1">
    <citation type="journal article" date="2017" name="Mycologia">
        <title>Bifiguratus adelaidae, gen. et sp. nov., a new member of Mucoromycotina in endophytic and soil-dwelling habitats.</title>
        <authorList>
            <person name="Torres-Cruz T.J."/>
            <person name="Billingsley Tobias T.L."/>
            <person name="Almatruk M."/>
            <person name="Hesse C."/>
            <person name="Kuske C.R."/>
            <person name="Desiro A."/>
            <person name="Benucci G.M."/>
            <person name="Bonito G."/>
            <person name="Stajich J.E."/>
            <person name="Dunlap C."/>
            <person name="Arnold A.E."/>
            <person name="Porras-Alfaro A."/>
        </authorList>
    </citation>
    <scope>NUCLEOTIDE SEQUENCE [LARGE SCALE GENOMIC DNA]</scope>
    <source>
        <strain evidence="14 15">AZ0501</strain>
    </source>
</reference>
<comment type="catalytic activity">
    <reaction evidence="8">
        <text>N(4)-(alpha-D-Man-(1-&gt;2)-alpha-D-Man-(1-&gt;2)-alpha-D-Man-(1-&gt;3)-[alpha-D-Man-(1-&gt;3)-[alpha-D-Man-(1-&gt;2)-alpha-D-Man-(1-&gt;6)]-alpha-D-Man-(1-&gt;6)]-beta-D-Man-(1-&gt;4)-beta-D-GlcNAc-(1-&gt;4)-beta-D-GlcNAc)-L-asparaginyl-[protein] (N-glucan mannose isomer 8A1,2,3B1,3) + 3 H2O = N(4)-(alpha-D-Man-(1-&gt;3)-[alpha-D-Man-(1-&gt;3)-[alpha-D-Man-(1-&gt;6)]-alpha-D-Man-(1-&gt;6)]-beta-D-Man-(1-&gt;4)-beta-D-GlcNAc-(1-&gt;4)-beta-D-GlcNAc)-L-asparaginyl-[protein] (N-glucan mannose isomer 5A1,2) + 3 beta-D-mannose</text>
        <dbReference type="Rhea" id="RHEA:56028"/>
        <dbReference type="Rhea" id="RHEA-COMP:14358"/>
        <dbReference type="Rhea" id="RHEA-COMP:14367"/>
        <dbReference type="ChEBI" id="CHEBI:15377"/>
        <dbReference type="ChEBI" id="CHEBI:28563"/>
        <dbReference type="ChEBI" id="CHEBI:59087"/>
        <dbReference type="ChEBI" id="CHEBI:60628"/>
        <dbReference type="EC" id="3.2.1.113"/>
    </reaction>
</comment>
<comment type="caution">
    <text evidence="14">The sequence shown here is derived from an EMBL/GenBank/DDBJ whole genome shotgun (WGS) entry which is preliminary data.</text>
</comment>
<sequence>MLLVHSNKEDAVAKWRQSAGRYNAGADADAVRDGENNEVIQHKTDAAIPGAGSRYHGVPVPDYQPPDTIEDEVDREIEHELFDHDKPKDAWKQDAGPITPSPFLFHQTPPPASLWSSEPLWAERQQAVVAAFKDSWRSYAEHAFGQDEYHPIAHKGETWIDGGIGLMIIDSLDTMLLMNLTDEYNQARRWIERDLDYSKTGQVNLFETTIRVVGGLLSAYHLSGNDDLYLKKADDLASRLLVAFETPTGLPWANAKLFGTKLPSSYFDPNPTSTAEATTVQMEFKYLAHLTGKKEYWDKAETVMKIITDRVKGGNSLEGLLPILMNPQTGYFQGHEIRLGSRGDSYYEYLLKQYLQTARTEPVYRAMYDQAVAAIKKYLIGYSHPNNLLFLGELPYGANQPDKLSNKMDHLVCFMGGNLALGATEGLPVSEAMAQLTRSDLEDVKIGAELTRTCYETYNVTASGLAPEIVYFRVKDGYSKPDDGTGYQQDIEIRPNDAHNLLRPETVESLFLMYRLTGDRQYREWGWKIFSNFVKHARLPDGGYSALNDVTVSPPPRRDKMDTFWLAETLKYLYLLFGPQDLIPLDRYVFNTEAHPLPVFTPKIVDPGANWSQYVRGLATATPYKDLCNSSTTLSTYFHLSPSCDERSSTYSIHDFLLFPTFLSKDEQYLLLEACNRKLKRSLGKGAPYERGHFDGVIRGYKECVVSDWQKDAVRVQPLIDRVKSLFPKDTHWDVPHILDLSKHGEILAHIDNVEYSGSIVAGLSLGSPAIMTLRHKDDAKCWFEVWLEPGSLYIQRYA</sequence>
<feature type="active site" evidence="10">
    <location>
        <position position="344"/>
    </location>
</feature>
<dbReference type="Gene3D" id="2.60.120.590">
    <property type="entry name" value="Alpha-ketoglutarate-dependent dioxygenase AlkB-like"/>
    <property type="match status" value="1"/>
</dbReference>
<feature type="active site" description="Proton donor" evidence="10">
    <location>
        <position position="468"/>
    </location>
</feature>
<feature type="active site" evidence="10">
    <location>
        <position position="505"/>
    </location>
</feature>
<comment type="catalytic activity">
    <reaction evidence="9">
        <text>N(4)-(alpha-D-Man-(1-&gt;2)-alpha-D-Man-(1-&gt;2)-alpha-D-Man-(1-&gt;3)-[alpha-D-Man-(1-&gt;2)-alpha-D-Man-(1-&gt;3)-[alpha-D-Man-(1-&gt;2)-alpha-D-Man-(1-&gt;6)]-alpha-D-Man-(1-&gt;6)]-beta-D-Man-(1-&gt;4)-beta-D-GlcNAc-(1-&gt;4)-beta-D-GlcNAc)-L-asparaginyl-[protein] (N-glucan mannose isomer 9A1,2,3B1,2,3) + 4 H2O = N(4)-(alpha-D-Man-(1-&gt;3)-[alpha-D-Man-(1-&gt;3)-[alpha-D-Man-(1-&gt;6)]-alpha-D-Man-(1-&gt;6)]-beta-D-Man-(1-&gt;4)-beta-D-GlcNAc-(1-&gt;4)-beta-D-GlcNAc)-L-asparaginyl-[protein] (N-glucan mannose isomer 5A1,2) + 4 beta-D-mannose</text>
        <dbReference type="Rhea" id="RHEA:56008"/>
        <dbReference type="Rhea" id="RHEA-COMP:14356"/>
        <dbReference type="Rhea" id="RHEA-COMP:14367"/>
        <dbReference type="ChEBI" id="CHEBI:15377"/>
        <dbReference type="ChEBI" id="CHEBI:28563"/>
        <dbReference type="ChEBI" id="CHEBI:59087"/>
        <dbReference type="ChEBI" id="CHEBI:139493"/>
        <dbReference type="EC" id="3.2.1.113"/>
    </reaction>
</comment>
<proteinExistence type="inferred from homology"/>
<dbReference type="Gene3D" id="1.50.10.10">
    <property type="match status" value="1"/>
</dbReference>
<evidence type="ECO:0000256" key="5">
    <source>
        <dbReference type="ARBA" id="ARBA00022801"/>
    </source>
</evidence>
<dbReference type="InterPro" id="IPR050749">
    <property type="entry name" value="Glycosyl_Hydrolase_47"/>
</dbReference>
<feature type="binding site" evidence="11">
    <location>
        <position position="592"/>
    </location>
    <ligand>
        <name>Ca(2+)</name>
        <dbReference type="ChEBI" id="CHEBI:29108"/>
    </ligand>
</feature>
<name>A0A261Y3Q8_9FUNG</name>
<keyword evidence="7 12" id="KW-1015">Disulfide bond</keyword>
<evidence type="ECO:0000256" key="2">
    <source>
        <dbReference type="ARBA" id="ARBA00004922"/>
    </source>
</evidence>
<dbReference type="OrthoDB" id="8118055at2759"/>
<evidence type="ECO:0000256" key="1">
    <source>
        <dbReference type="ARBA" id="ARBA00001913"/>
    </source>
</evidence>
<keyword evidence="15" id="KW-1185">Reference proteome</keyword>
<evidence type="ECO:0000256" key="8">
    <source>
        <dbReference type="ARBA" id="ARBA00047669"/>
    </source>
</evidence>
<dbReference type="SUPFAM" id="SSF48225">
    <property type="entry name" value="Seven-hairpin glycosidases"/>
    <property type="match status" value="1"/>
</dbReference>
<dbReference type="PANTHER" id="PTHR11742:SF55">
    <property type="entry name" value="ENDOPLASMIC RETICULUM MANNOSYL-OLIGOSACCHARIDE 1,2-ALPHA-MANNOSIDASE"/>
    <property type="match status" value="1"/>
</dbReference>
<organism evidence="14 15">
    <name type="scientific">Bifiguratus adelaidae</name>
    <dbReference type="NCBI Taxonomy" id="1938954"/>
    <lineage>
        <taxon>Eukaryota</taxon>
        <taxon>Fungi</taxon>
        <taxon>Fungi incertae sedis</taxon>
        <taxon>Mucoromycota</taxon>
        <taxon>Mucoromycotina</taxon>
        <taxon>Endogonomycetes</taxon>
        <taxon>Endogonales</taxon>
        <taxon>Endogonales incertae sedis</taxon>
        <taxon>Bifiguratus</taxon>
    </lineage>
</organism>
<evidence type="ECO:0000256" key="12">
    <source>
        <dbReference type="PIRSR" id="PIRSR601382-3"/>
    </source>
</evidence>
<comment type="similarity">
    <text evidence="3 13">Belongs to the glycosyl hydrolase 47 family.</text>
</comment>
<dbReference type="GO" id="GO:0036503">
    <property type="term" value="P:ERAD pathway"/>
    <property type="evidence" value="ECO:0007669"/>
    <property type="project" value="UniProtKB-ARBA"/>
</dbReference>
<dbReference type="SUPFAM" id="SSF51197">
    <property type="entry name" value="Clavaminate synthase-like"/>
    <property type="match status" value="1"/>
</dbReference>
<evidence type="ECO:0000256" key="6">
    <source>
        <dbReference type="ARBA" id="ARBA00022837"/>
    </source>
</evidence>
<dbReference type="InterPro" id="IPR037151">
    <property type="entry name" value="AlkB-like_sf"/>
</dbReference>
<dbReference type="Proteomes" id="UP000242875">
    <property type="component" value="Unassembled WGS sequence"/>
</dbReference>
<dbReference type="InterPro" id="IPR001382">
    <property type="entry name" value="Glyco_hydro_47"/>
</dbReference>
<evidence type="ECO:0000256" key="9">
    <source>
        <dbReference type="ARBA" id="ARBA00048605"/>
    </source>
</evidence>
<dbReference type="GO" id="GO:0005783">
    <property type="term" value="C:endoplasmic reticulum"/>
    <property type="evidence" value="ECO:0007669"/>
    <property type="project" value="TreeGrafter"/>
</dbReference>
<dbReference type="GO" id="GO:0016020">
    <property type="term" value="C:membrane"/>
    <property type="evidence" value="ECO:0007669"/>
    <property type="project" value="InterPro"/>
</dbReference>